<dbReference type="InterPro" id="IPR025272">
    <property type="entry name" value="SocA_Panacea"/>
</dbReference>
<reference evidence="2 3" key="1">
    <citation type="submission" date="2016-06" db="EMBL/GenBank/DDBJ databases">
        <authorList>
            <person name="Kjaerup R.B."/>
            <person name="Dalgaard T.S."/>
            <person name="Juul-Madsen H.R."/>
        </authorList>
    </citation>
    <scope>NUCLEOTIDE SEQUENCE [LARGE SCALE GENOMIC DNA]</scope>
    <source>
        <strain evidence="2 3">1199456.5</strain>
    </source>
</reference>
<comment type="caution">
    <text evidence="2">The sequence shown here is derived from an EMBL/GenBank/DDBJ whole genome shotgun (WGS) entry which is preliminary data.</text>
</comment>
<sequence>MADAIAKPEFSYDLDATQVARYILTLDAARPKPDVTQLKLQKLLYLAQANYLASTGHRLFSASVEAFDNGPVVYRVLKAYSAFADSVIAPASTECNFTTVPRDARAFLDAVWDRYKDWSSTELWNLTHSQRPWMDHYEPGAFRKAIPDEAMAEYFRAEVAVNERVLHPNVVVMNPAILDELDKDEDEIVARAVEALR</sequence>
<dbReference type="OrthoDB" id="9799173at2"/>
<accession>A0A1A0MIZ0</accession>
<dbReference type="Pfam" id="PF13274">
    <property type="entry name" value="SocA_Panacea"/>
    <property type="match status" value="1"/>
</dbReference>
<proteinExistence type="predicted"/>
<dbReference type="AlphaFoldDB" id="A0A1A0MIZ0"/>
<name>A0A1A0MIZ0_MYCMU</name>
<evidence type="ECO:0000259" key="1">
    <source>
        <dbReference type="Pfam" id="PF13274"/>
    </source>
</evidence>
<evidence type="ECO:0000313" key="3">
    <source>
        <dbReference type="Proteomes" id="UP000093962"/>
    </source>
</evidence>
<evidence type="ECO:0000313" key="2">
    <source>
        <dbReference type="EMBL" id="OBA84748.1"/>
    </source>
</evidence>
<dbReference type="Proteomes" id="UP000093962">
    <property type="component" value="Unassembled WGS sequence"/>
</dbReference>
<gene>
    <name evidence="2" type="ORF">A5642_25785</name>
</gene>
<dbReference type="RefSeq" id="WP_061001462.1">
    <property type="nucleotide sequence ID" value="NZ_LSKA01000152.1"/>
</dbReference>
<organism evidence="2 3">
    <name type="scientific">Mycolicibacterium mucogenicum</name>
    <name type="common">Mycobacterium mucogenicum</name>
    <dbReference type="NCBI Taxonomy" id="56689"/>
    <lineage>
        <taxon>Bacteria</taxon>
        <taxon>Bacillati</taxon>
        <taxon>Actinomycetota</taxon>
        <taxon>Actinomycetes</taxon>
        <taxon>Mycobacteriales</taxon>
        <taxon>Mycobacteriaceae</taxon>
        <taxon>Mycolicibacterium</taxon>
    </lineage>
</organism>
<protein>
    <recommendedName>
        <fullName evidence="1">Antitoxin SocA-like Panacea domain-containing protein</fullName>
    </recommendedName>
</protein>
<feature type="domain" description="Antitoxin SocA-like Panacea" evidence="1">
    <location>
        <begin position="40"/>
        <end position="133"/>
    </location>
</feature>
<dbReference type="EMBL" id="LZSF01000195">
    <property type="protein sequence ID" value="OBA84748.1"/>
    <property type="molecule type" value="Genomic_DNA"/>
</dbReference>